<dbReference type="AlphaFoldDB" id="A0A154QJQ9"/>
<dbReference type="InterPro" id="IPR029069">
    <property type="entry name" value="HotDog_dom_sf"/>
</dbReference>
<keyword evidence="3" id="KW-1185">Reference proteome</keyword>
<proteinExistence type="predicted"/>
<dbReference type="EMBL" id="LVJS01000037">
    <property type="protein sequence ID" value="KZC23966.1"/>
    <property type="molecule type" value="Genomic_DNA"/>
</dbReference>
<feature type="domain" description="Thioesterase putative" evidence="1">
    <location>
        <begin position="12"/>
        <end position="154"/>
    </location>
</feature>
<dbReference type="NCBIfam" id="TIGR02447">
    <property type="entry name" value="yiiD_Cterm"/>
    <property type="match status" value="1"/>
</dbReference>
<dbReference type="Proteomes" id="UP000076131">
    <property type="component" value="Unassembled WGS sequence"/>
</dbReference>
<dbReference type="InterPro" id="IPR012660">
    <property type="entry name" value="YiiD_C"/>
</dbReference>
<evidence type="ECO:0000259" key="1">
    <source>
        <dbReference type="Pfam" id="PF09500"/>
    </source>
</evidence>
<sequence>MSSTDDATLHAQQLIRFIRDEIPLARAMDLQLAGCDDGHLALRAPLAPNVNDKGCAFGGSLVSLMTLSGWALVELALRRRGLDCDVFVAESTVRYLAPLWQDFRSEARLAADADWTTFFSTLDARGKARIGVDCVVNDENGAPACTLGARFVAKRRG</sequence>
<dbReference type="eggNOG" id="COG2050">
    <property type="taxonomic scope" value="Bacteria"/>
</dbReference>
<dbReference type="CDD" id="cd03440">
    <property type="entry name" value="hot_dog"/>
    <property type="match status" value="1"/>
</dbReference>
<dbReference type="Pfam" id="PF09500">
    <property type="entry name" value="YiiD_C"/>
    <property type="match status" value="1"/>
</dbReference>
<gene>
    <name evidence="2" type="ORF">RHOFW104T7_11240</name>
</gene>
<dbReference type="SUPFAM" id="SSF54637">
    <property type="entry name" value="Thioesterase/thiol ester dehydrase-isomerase"/>
    <property type="match status" value="1"/>
</dbReference>
<reference evidence="2 3" key="1">
    <citation type="journal article" date="2016" name="MBio">
        <title>Lateral Gene Transfer in a Heavy Metal-Contaminated-Groundwater Microbial Community.</title>
        <authorList>
            <person name="Hemme C.L."/>
            <person name="Green S.J."/>
            <person name="Rishishwar L."/>
            <person name="Prakash O."/>
            <person name="Pettenato A."/>
            <person name="Chakraborty R."/>
            <person name="Deutschbauer A.M."/>
            <person name="Van Nostrand J.D."/>
            <person name="Wu L."/>
            <person name="He Z."/>
            <person name="Jordan I.K."/>
            <person name="Hazen T.C."/>
            <person name="Arkin A.P."/>
            <person name="Kostka J.E."/>
            <person name="Zhou J."/>
        </authorList>
    </citation>
    <scope>NUCLEOTIDE SEQUENCE [LARGE SCALE GENOMIC DNA]</scope>
    <source>
        <strain evidence="2 3">FW104-T7</strain>
    </source>
</reference>
<dbReference type="RefSeq" id="WP_008436598.1">
    <property type="nucleotide sequence ID" value="NZ_LVJS01000037.1"/>
</dbReference>
<protein>
    <submittedName>
        <fullName evidence="2">Thioesterase</fullName>
    </submittedName>
</protein>
<dbReference type="Gene3D" id="3.10.129.10">
    <property type="entry name" value="Hotdog Thioesterase"/>
    <property type="match status" value="1"/>
</dbReference>
<accession>A0A154QJQ9</accession>
<evidence type="ECO:0000313" key="3">
    <source>
        <dbReference type="Proteomes" id="UP000076131"/>
    </source>
</evidence>
<dbReference type="STRING" id="416169.RHOFW104T7_11240"/>
<evidence type="ECO:0000313" key="2">
    <source>
        <dbReference type="EMBL" id="KZC23966.1"/>
    </source>
</evidence>
<comment type="caution">
    <text evidence="2">The sequence shown here is derived from an EMBL/GenBank/DDBJ whole genome shotgun (WGS) entry which is preliminary data.</text>
</comment>
<organism evidence="2 3">
    <name type="scientific">Rhodanobacter thiooxydans</name>
    <dbReference type="NCBI Taxonomy" id="416169"/>
    <lineage>
        <taxon>Bacteria</taxon>
        <taxon>Pseudomonadati</taxon>
        <taxon>Pseudomonadota</taxon>
        <taxon>Gammaproteobacteria</taxon>
        <taxon>Lysobacterales</taxon>
        <taxon>Rhodanobacteraceae</taxon>
        <taxon>Rhodanobacter</taxon>
    </lineage>
</organism>
<name>A0A154QJQ9_9GAMM</name>